<name>A0A8D1LL78_PIG</name>
<evidence type="ECO:0000256" key="1">
    <source>
        <dbReference type="ARBA" id="ARBA00035009"/>
    </source>
</evidence>
<evidence type="ECO:0000313" key="4">
    <source>
        <dbReference type="Proteomes" id="UP000694571"/>
    </source>
</evidence>
<feature type="compositionally biased region" description="Basic residues" evidence="2">
    <location>
        <begin position="294"/>
        <end position="305"/>
    </location>
</feature>
<evidence type="ECO:0000256" key="2">
    <source>
        <dbReference type="SAM" id="MobiDB-lite"/>
    </source>
</evidence>
<proteinExistence type="inferred from homology"/>
<dbReference type="PANTHER" id="PTHR21859">
    <property type="entry name" value="ACROSOME-SPECIFIC PROTEIN"/>
    <property type="match status" value="1"/>
</dbReference>
<feature type="region of interest" description="Disordered" evidence="2">
    <location>
        <begin position="172"/>
        <end position="262"/>
    </location>
</feature>
<feature type="region of interest" description="Disordered" evidence="2">
    <location>
        <begin position="1"/>
        <end position="29"/>
    </location>
</feature>
<dbReference type="Ensembl" id="ENSSSCT00050023600.1">
    <property type="protein sequence ID" value="ENSSSCP00050009943.1"/>
    <property type="gene ID" value="ENSSSCG00050017346.1"/>
</dbReference>
<feature type="compositionally biased region" description="Polar residues" evidence="2">
    <location>
        <begin position="190"/>
        <end position="199"/>
    </location>
</feature>
<feature type="region of interest" description="Disordered" evidence="2">
    <location>
        <begin position="286"/>
        <end position="306"/>
    </location>
</feature>
<feature type="compositionally biased region" description="Polar residues" evidence="2">
    <location>
        <begin position="446"/>
        <end position="468"/>
    </location>
</feature>
<comment type="similarity">
    <text evidence="1">Belongs to the SPATA31 family.</text>
</comment>
<dbReference type="Proteomes" id="UP000694571">
    <property type="component" value="Unplaced"/>
</dbReference>
<feature type="compositionally biased region" description="Basic and acidic residues" evidence="2">
    <location>
        <begin position="218"/>
        <end position="234"/>
    </location>
</feature>
<dbReference type="PANTHER" id="PTHR21859:SF55">
    <property type="entry name" value="SPERMATOGENESIS-ASSOCIATED PROTEIN 31A1-RELATED"/>
    <property type="match status" value="1"/>
</dbReference>
<reference evidence="3" key="1">
    <citation type="submission" date="2025-08" db="UniProtKB">
        <authorList>
            <consortium name="Ensembl"/>
        </authorList>
    </citation>
    <scope>IDENTIFICATION</scope>
</reference>
<feature type="region of interest" description="Disordered" evidence="2">
    <location>
        <begin position="74"/>
        <end position="95"/>
    </location>
</feature>
<accession>A0A8D1LL78</accession>
<feature type="region of interest" description="Disordered" evidence="2">
    <location>
        <begin position="482"/>
        <end position="559"/>
    </location>
</feature>
<organism evidence="3 4">
    <name type="scientific">Sus scrofa</name>
    <name type="common">Pig</name>
    <dbReference type="NCBI Taxonomy" id="9823"/>
    <lineage>
        <taxon>Eukaryota</taxon>
        <taxon>Metazoa</taxon>
        <taxon>Chordata</taxon>
        <taxon>Craniata</taxon>
        <taxon>Vertebrata</taxon>
        <taxon>Euteleostomi</taxon>
        <taxon>Mammalia</taxon>
        <taxon>Eutheria</taxon>
        <taxon>Laurasiatheria</taxon>
        <taxon>Artiodactyla</taxon>
        <taxon>Suina</taxon>
        <taxon>Suidae</taxon>
        <taxon>Sus</taxon>
    </lineage>
</organism>
<protein>
    <submittedName>
        <fullName evidence="3">Uncharacterized protein</fullName>
    </submittedName>
</protein>
<evidence type="ECO:0000313" key="3">
    <source>
        <dbReference type="Ensembl" id="ENSSSCP00050009943.1"/>
    </source>
</evidence>
<sequence length="578" mass="63849">MTRRKPREKCLAQTSKDPCHSASGLEMDLTSPSSMAKQVMEAMETGEDPAGEVILGPSVLANSQTSEADLRRAGFPATSTSLSPLTKPMAQDPKEPCLQTQVASKFEQRGLVEAKNQPRGHATGDILNDTHTDGILQDYATGMLLQDAVPNVLLAADILAFQSSLSNVQREYASEDRPASQVPYDLKGSELSSQGQQKSIKPKLRDPYNSQDVMLAPTDERKGFTRLQSEEQKKSKSSQGQEQPQNPKVRDPCNGQMVSDDEEEVCEWLLPEDDNETNGQREMFAPAKEWQGFKRPKPKAHKQRASWRERFAPNDERREFSRFQPEEYEEKFSGLRASQANGVSHPPKVKERGESLGNKDLQFSPGKEQILLESNFRRRMKHFLQCVNPHKKGKGTETVLQKGKPVSLIAPGQQPVKGRSGDPEAEVTGTVTGQHLGEQLGLRQDLQPSELNQHTQQLQPPAGGQSNHQKVRAFLEEKRLLRNRVHGRQTTPKDHSSLNSGGTKDEGSKWTSPPKDLETPGRPCQQGPTVAGTSGHLHHHPTCSLQKCASAGQPGCAPQAFPDKKIQSMLRKPVSPSC</sequence>
<feature type="region of interest" description="Disordered" evidence="2">
    <location>
        <begin position="331"/>
        <end position="362"/>
    </location>
</feature>
<dbReference type="AlphaFoldDB" id="A0A8D1LL78"/>
<feature type="region of interest" description="Disordered" evidence="2">
    <location>
        <begin position="388"/>
        <end position="468"/>
    </location>
</feature>